<keyword evidence="5" id="KW-0997">Cell inner membrane</keyword>
<gene>
    <name evidence="13" type="ORF">PQJ73_16500</name>
</gene>
<evidence type="ECO:0000256" key="9">
    <source>
        <dbReference type="ARBA" id="ARBA00023136"/>
    </source>
</evidence>
<evidence type="ECO:0000256" key="11">
    <source>
        <dbReference type="SAM" id="Phobius"/>
    </source>
</evidence>
<dbReference type="Pfam" id="PF21687">
    <property type="entry name" value="T2SSK_1st"/>
    <property type="match status" value="1"/>
</dbReference>
<comment type="caution">
    <text evidence="13">The sequence shown here is derived from an EMBL/GenBank/DDBJ whole genome shotgun (WGS) entry which is preliminary data.</text>
</comment>
<evidence type="ECO:0000256" key="4">
    <source>
        <dbReference type="ARBA" id="ARBA00022475"/>
    </source>
</evidence>
<dbReference type="RefSeq" id="WP_272778130.1">
    <property type="nucleotide sequence ID" value="NZ_JAQQLI010000025.1"/>
</dbReference>
<evidence type="ECO:0000256" key="2">
    <source>
        <dbReference type="ARBA" id="ARBA00007246"/>
    </source>
</evidence>
<keyword evidence="8 11" id="KW-1133">Transmembrane helix</keyword>
<dbReference type="PANTHER" id="PTHR38831">
    <property type="entry name" value="TYPE II SECRETION SYSTEM PROTEIN K"/>
    <property type="match status" value="1"/>
</dbReference>
<feature type="transmembrane region" description="Helical" evidence="11">
    <location>
        <begin position="16"/>
        <end position="38"/>
    </location>
</feature>
<keyword evidence="3" id="KW-0813">Transport</keyword>
<evidence type="ECO:0000256" key="7">
    <source>
        <dbReference type="ARBA" id="ARBA00022927"/>
    </source>
</evidence>
<evidence type="ECO:0000259" key="12">
    <source>
        <dbReference type="Pfam" id="PF21687"/>
    </source>
</evidence>
<dbReference type="Gene3D" id="1.10.40.60">
    <property type="entry name" value="EpsJ-like"/>
    <property type="match status" value="1"/>
</dbReference>
<keyword evidence="9 11" id="KW-0472">Membrane</keyword>
<feature type="domain" description="T2SS protein K first SAM-like" evidence="12">
    <location>
        <begin position="108"/>
        <end position="196"/>
    </location>
</feature>
<keyword evidence="6 11" id="KW-0812">Transmembrane</keyword>
<evidence type="ECO:0000313" key="14">
    <source>
        <dbReference type="Proteomes" id="UP001165652"/>
    </source>
</evidence>
<organism evidence="13 14">
    <name type="scientific">Rhodoplanes tepidamans</name>
    <name type="common">Rhodoplanes cryptolactis</name>
    <dbReference type="NCBI Taxonomy" id="200616"/>
    <lineage>
        <taxon>Bacteria</taxon>
        <taxon>Pseudomonadati</taxon>
        <taxon>Pseudomonadota</taxon>
        <taxon>Alphaproteobacteria</taxon>
        <taxon>Hyphomicrobiales</taxon>
        <taxon>Nitrobacteraceae</taxon>
        <taxon>Rhodoplanes</taxon>
    </lineage>
</organism>
<evidence type="ECO:0000313" key="13">
    <source>
        <dbReference type="EMBL" id="MDC7787292.1"/>
    </source>
</evidence>
<dbReference type="InterPro" id="IPR005628">
    <property type="entry name" value="GspK"/>
</dbReference>
<comment type="subcellular location">
    <subcellularLocation>
        <location evidence="1">Cell inner membrane</location>
    </subcellularLocation>
</comment>
<dbReference type="Proteomes" id="UP001165652">
    <property type="component" value="Unassembled WGS sequence"/>
</dbReference>
<dbReference type="PANTHER" id="PTHR38831:SF2">
    <property type="entry name" value="TYPE II SECRETION SYSTEM PROTEIN K"/>
    <property type="match status" value="1"/>
</dbReference>
<dbReference type="InterPro" id="IPR049031">
    <property type="entry name" value="T2SSK_SAM-like_1st"/>
</dbReference>
<proteinExistence type="inferred from homology"/>
<evidence type="ECO:0000256" key="5">
    <source>
        <dbReference type="ARBA" id="ARBA00022519"/>
    </source>
</evidence>
<comment type="similarity">
    <text evidence="2">Belongs to the GSP K family.</text>
</comment>
<evidence type="ECO:0000256" key="1">
    <source>
        <dbReference type="ARBA" id="ARBA00004533"/>
    </source>
</evidence>
<evidence type="ECO:0000256" key="8">
    <source>
        <dbReference type="ARBA" id="ARBA00022989"/>
    </source>
</evidence>
<keyword evidence="7" id="KW-0653">Protein transport</keyword>
<reference evidence="13" key="1">
    <citation type="journal article" date="2023" name="Microbiol Resour">
        <title>Genome Sequences of Rhodoplanes serenus and Two Thermotolerant Strains, Rhodoplanes tepidamans and 'Rhodoplanes cryptolactis,' Further Refine the Genus.</title>
        <authorList>
            <person name="Rayyan A.A."/>
            <person name="Kyndt J.A."/>
        </authorList>
    </citation>
    <scope>NUCLEOTIDE SEQUENCE</scope>
    <source>
        <strain evidence="13">DSM 9987</strain>
    </source>
</reference>
<feature type="region of interest" description="Disordered" evidence="10">
    <location>
        <begin position="216"/>
        <end position="238"/>
    </location>
</feature>
<evidence type="ECO:0000256" key="6">
    <source>
        <dbReference type="ARBA" id="ARBA00022692"/>
    </source>
</evidence>
<reference evidence="13" key="2">
    <citation type="submission" date="2023-02" db="EMBL/GenBank/DDBJ databases">
        <authorList>
            <person name="Rayyan A."/>
            <person name="Meyer T."/>
            <person name="Kyndt J.A."/>
        </authorList>
    </citation>
    <scope>NUCLEOTIDE SEQUENCE</scope>
    <source>
        <strain evidence="13">DSM 9987</strain>
    </source>
</reference>
<dbReference type="SUPFAM" id="SSF158544">
    <property type="entry name" value="GspK insert domain-like"/>
    <property type="match status" value="1"/>
</dbReference>
<evidence type="ECO:0000256" key="10">
    <source>
        <dbReference type="SAM" id="MobiDB-lite"/>
    </source>
</evidence>
<dbReference type="EMBL" id="JAQQLI010000025">
    <property type="protein sequence ID" value="MDC7787292.1"/>
    <property type="molecule type" value="Genomic_DNA"/>
</dbReference>
<name>A0ABT5JCF4_RHOTP</name>
<protein>
    <submittedName>
        <fullName evidence="13">Type II secretion system protein GspK</fullName>
    </submittedName>
</protein>
<accession>A0ABT5JCF4</accession>
<keyword evidence="14" id="KW-1185">Reference proteome</keyword>
<evidence type="ECO:0000256" key="3">
    <source>
        <dbReference type="ARBA" id="ARBA00022448"/>
    </source>
</evidence>
<sequence length="295" mass="31532">MSRARPSPTSGGPCDGFVLIAVLWILAALATLVTIYSVHVSGAATAAAVRDEALLARALATAGVELAAQRLAAVPKEVRPTRGDLAFRRGRARVLATFVNEAARIDLNAAPKELLAGLFVVLGAQPDDADTYAERIVAWRAPSGDATLERERSRYREAGLDHGPRGKPFVHADELWLVLGIPPALIEQALPHLTIYGGRPDVLARDADPVVLAALPGETPDGPAGNAPPLRRGTTPEGGDAVRVTVRIDFDRGGTRAAEAVILVRDFGDDPYRVLTWRDDLDTPPPLRPPQETRR</sequence>
<keyword evidence="4" id="KW-1003">Cell membrane</keyword>
<dbReference type="InterPro" id="IPR038072">
    <property type="entry name" value="GspK_central_sf"/>
</dbReference>